<dbReference type="InterPro" id="IPR019734">
    <property type="entry name" value="TPR_rpt"/>
</dbReference>
<dbReference type="Pfam" id="PF13432">
    <property type="entry name" value="TPR_16"/>
    <property type="match status" value="1"/>
</dbReference>
<dbReference type="SUPFAM" id="SSF48452">
    <property type="entry name" value="TPR-like"/>
    <property type="match status" value="2"/>
</dbReference>
<sequence>MKQGKFQEAIVLLDESIASYPDWYFPILLKGQANMKLKKFDVALRNFNDALTLEIPTKDIPGVKYSIVQCYMSLKDYNKAIHAIDDLMPLVPASRKFDLLLNRGQSEMQIAKSSEGSGNNKKAQTFYSKAIVSFTEALKAPVGKKNHEIEAAFQKAYAQYKIGNAKGGIQSLEKSIKAFEDVIERNKREERAHKFLIDLSFRVAQSSAKSRQPTRYQETVSYIDRYLSIWPNKPEMMNKKGAALQGAKKYREAVEVFKLVTKLLPKDGTVYFSLGSCQMAAKQFAEAIGSFQKAIANGEKGNHNIYSFIAYCYQEQKQGCYNTDIPLYTNAVKILEQGVKNVSGQGKGKIQGDLQRKKDNLNILEENKSTDNSNHMAAITNVTKLERSIDANRDKLQRNQELYIRQPTEELRLAIEEGKKAIREDEGSMQNELEVLRRYVRESGKCGGQGTFDNYDKMREVIKRHGSGS</sequence>
<accession>A0A8A4U3F4</accession>
<keyword evidence="2" id="KW-0802">TPR repeat</keyword>
<dbReference type="RefSeq" id="WP_237383377.1">
    <property type="nucleotide sequence ID" value="NZ_CP071793.1"/>
</dbReference>
<proteinExistence type="predicted"/>
<name>A0A8A4U3F4_SULCO</name>
<evidence type="ECO:0000256" key="1">
    <source>
        <dbReference type="ARBA" id="ARBA00022737"/>
    </source>
</evidence>
<organism evidence="4 5">
    <name type="scientific">Sulfidibacter corallicola</name>
    <dbReference type="NCBI Taxonomy" id="2818388"/>
    <lineage>
        <taxon>Bacteria</taxon>
        <taxon>Pseudomonadati</taxon>
        <taxon>Acidobacteriota</taxon>
        <taxon>Holophagae</taxon>
        <taxon>Acanthopleuribacterales</taxon>
        <taxon>Acanthopleuribacteraceae</taxon>
        <taxon>Sulfidibacter</taxon>
    </lineage>
</organism>
<dbReference type="SMART" id="SM00028">
    <property type="entry name" value="TPR"/>
    <property type="match status" value="5"/>
</dbReference>
<dbReference type="PANTHER" id="PTHR44858:SF1">
    <property type="entry name" value="UDP-N-ACETYLGLUCOSAMINE--PEPTIDE N-ACETYLGLUCOSAMINYLTRANSFERASE SPINDLY-RELATED"/>
    <property type="match status" value="1"/>
</dbReference>
<evidence type="ECO:0000256" key="3">
    <source>
        <dbReference type="SAM" id="Coils"/>
    </source>
</evidence>
<dbReference type="KEGG" id="scor:J3U87_12540"/>
<keyword evidence="1" id="KW-0677">Repeat</keyword>
<dbReference type="InterPro" id="IPR011990">
    <property type="entry name" value="TPR-like_helical_dom_sf"/>
</dbReference>
<dbReference type="EMBL" id="CP071793">
    <property type="protein sequence ID" value="QTD53275.1"/>
    <property type="molecule type" value="Genomic_DNA"/>
</dbReference>
<dbReference type="AlphaFoldDB" id="A0A8A4U3F4"/>
<keyword evidence="3" id="KW-0175">Coiled coil</keyword>
<feature type="coiled-coil region" evidence="3">
    <location>
        <begin position="347"/>
        <end position="374"/>
    </location>
</feature>
<keyword evidence="5" id="KW-1185">Reference proteome</keyword>
<evidence type="ECO:0000313" key="4">
    <source>
        <dbReference type="EMBL" id="QTD53275.1"/>
    </source>
</evidence>
<evidence type="ECO:0000313" key="5">
    <source>
        <dbReference type="Proteomes" id="UP000663929"/>
    </source>
</evidence>
<gene>
    <name evidence="4" type="ORF">J3U87_12540</name>
</gene>
<dbReference type="Proteomes" id="UP000663929">
    <property type="component" value="Chromosome"/>
</dbReference>
<dbReference type="InterPro" id="IPR050498">
    <property type="entry name" value="Ycf3"/>
</dbReference>
<reference evidence="4" key="1">
    <citation type="submission" date="2021-03" db="EMBL/GenBank/DDBJ databases">
        <title>Acanthopleuribacteraceae sp. M133.</title>
        <authorList>
            <person name="Wang G."/>
        </authorList>
    </citation>
    <scope>NUCLEOTIDE SEQUENCE</scope>
    <source>
        <strain evidence="4">M133</strain>
    </source>
</reference>
<evidence type="ECO:0000256" key="2">
    <source>
        <dbReference type="ARBA" id="ARBA00022803"/>
    </source>
</evidence>
<dbReference type="PANTHER" id="PTHR44858">
    <property type="entry name" value="TETRATRICOPEPTIDE REPEAT PROTEIN 6"/>
    <property type="match status" value="1"/>
</dbReference>
<protein>
    <submittedName>
        <fullName evidence="4">Tetratricopeptide repeat protein</fullName>
    </submittedName>
</protein>
<dbReference type="Gene3D" id="1.25.40.10">
    <property type="entry name" value="Tetratricopeptide repeat domain"/>
    <property type="match status" value="3"/>
</dbReference>